<dbReference type="Pfam" id="PF00090">
    <property type="entry name" value="TSP_1"/>
    <property type="match status" value="6"/>
</dbReference>
<dbReference type="AlphaFoldDB" id="A0A553PRF3"/>
<dbReference type="PANTHER" id="PTHR22906">
    <property type="entry name" value="PROPERDIN"/>
    <property type="match status" value="1"/>
</dbReference>
<dbReference type="SUPFAM" id="SSF82895">
    <property type="entry name" value="TSP-1 type 1 repeat"/>
    <property type="match status" value="7"/>
</dbReference>
<dbReference type="Gene3D" id="2.20.100.10">
    <property type="entry name" value="Thrombospondin type-1 (TSP1) repeat"/>
    <property type="match status" value="7"/>
</dbReference>
<dbReference type="InterPro" id="IPR036383">
    <property type="entry name" value="TSP1_rpt_sf"/>
</dbReference>
<feature type="signal peptide" evidence="4">
    <location>
        <begin position="1"/>
        <end position="19"/>
    </location>
</feature>
<evidence type="ECO:0000256" key="3">
    <source>
        <dbReference type="SAM" id="MobiDB-lite"/>
    </source>
</evidence>
<dbReference type="PANTHER" id="PTHR22906:SF21">
    <property type="entry name" value="SEMA DOMAIN-CONTAINING PROTEIN"/>
    <property type="match status" value="1"/>
</dbReference>
<evidence type="ECO:0008006" key="7">
    <source>
        <dbReference type="Google" id="ProtNLM"/>
    </source>
</evidence>
<comment type="caution">
    <text evidence="5">The sequence shown here is derived from an EMBL/GenBank/DDBJ whole genome shotgun (WGS) entry which is preliminary data.</text>
</comment>
<dbReference type="STRING" id="6832.A0A553PRF3"/>
<accession>A0A553PRF3</accession>
<keyword evidence="4" id="KW-0732">Signal</keyword>
<dbReference type="OMA" id="WEYCANT"/>
<dbReference type="InterPro" id="IPR000884">
    <property type="entry name" value="TSP1_rpt"/>
</dbReference>
<keyword evidence="1" id="KW-0677">Repeat</keyword>
<evidence type="ECO:0000256" key="2">
    <source>
        <dbReference type="ARBA" id="ARBA00023157"/>
    </source>
</evidence>
<evidence type="ECO:0000313" key="5">
    <source>
        <dbReference type="EMBL" id="TRY80255.1"/>
    </source>
</evidence>
<sequence length="655" mass="71496">MWMVQVSFLLALPLKLVIGFHEPTMVVRGIGCGTTREYTVWTDVIPDAKYPPCALLKSREAREAYKDVIPLWFEATPWTDCSKTCGVGDQTRTRKCQTRTGQSLLPEDCHNTGITLQGRKCNVFKCTSLTPWSEWSSCVGTCGPVLRSRNRSCQEMDTQINYPKDYCHGANLTDYEDCELDPCPKDGGWSAWNAETCPGTCGGFVVNRTRTCDNPAPLSGGLPCPGLAIETIPCGTDPCPIDGAWTEWTPWSLCPVTCGGANETRTRTCSNPAPQFDGAACPDASSNEIQECNTKACPDCSATCGGGSSVKNRFCINPPPSNGGEDCSGNDTEVMSCNENPCPRRDRFFRGIGIYLIICQGSSAKFNKVLYDPVQWPPMIYKQVSHSVTSEVECAGLCQIEEPLCRAFSFLVSECLLADPKGSFSVIPLPQTMSRSLHLIPGDWLPWSDWSLCINNQNQCGNSVQGLKNRTRDCSFPNPIESKPPCPGDNQETFSCTVYCPVHGVWSKWGGWSTWTRFCGVGVQTRNRVCNNPEPRYGGSPCPNTNLDENFRDKSCRAVAVNQPGDTGEIWEYCANTFHVIYLSTAVTTDGIDGMRLICNDPGGSILKSKERNSNGYNNPTSSCAAGFSGARGNIEPEGGGSHGKILRVKSGQDH</sequence>
<feature type="region of interest" description="Disordered" evidence="3">
    <location>
        <begin position="628"/>
        <end position="655"/>
    </location>
</feature>
<evidence type="ECO:0000256" key="1">
    <source>
        <dbReference type="ARBA" id="ARBA00022737"/>
    </source>
</evidence>
<name>A0A553PRF3_TIGCA</name>
<evidence type="ECO:0000313" key="6">
    <source>
        <dbReference type="Proteomes" id="UP000318571"/>
    </source>
</evidence>
<dbReference type="SMART" id="SM00209">
    <property type="entry name" value="TSP1"/>
    <property type="match status" value="7"/>
</dbReference>
<dbReference type="FunFam" id="2.20.100.10:FF:000001">
    <property type="entry name" value="semaphorin-5A isoform X1"/>
    <property type="match status" value="2"/>
</dbReference>
<reference evidence="5 6" key="1">
    <citation type="journal article" date="2018" name="Nat. Ecol. Evol.">
        <title>Genomic signatures of mitonuclear coevolution across populations of Tigriopus californicus.</title>
        <authorList>
            <person name="Barreto F.S."/>
            <person name="Watson E.T."/>
            <person name="Lima T.G."/>
            <person name="Willett C.S."/>
            <person name="Edmands S."/>
            <person name="Li W."/>
            <person name="Burton R.S."/>
        </authorList>
    </citation>
    <scope>NUCLEOTIDE SEQUENCE [LARGE SCALE GENOMIC DNA]</scope>
    <source>
        <strain evidence="5 6">San Diego</strain>
    </source>
</reference>
<dbReference type="PROSITE" id="PS50092">
    <property type="entry name" value="TSP1"/>
    <property type="match status" value="7"/>
</dbReference>
<gene>
    <name evidence="5" type="ORF">TCAL_13704</name>
</gene>
<organism evidence="5 6">
    <name type="scientific">Tigriopus californicus</name>
    <name type="common">Marine copepod</name>
    <dbReference type="NCBI Taxonomy" id="6832"/>
    <lineage>
        <taxon>Eukaryota</taxon>
        <taxon>Metazoa</taxon>
        <taxon>Ecdysozoa</taxon>
        <taxon>Arthropoda</taxon>
        <taxon>Crustacea</taxon>
        <taxon>Multicrustacea</taxon>
        <taxon>Hexanauplia</taxon>
        <taxon>Copepoda</taxon>
        <taxon>Harpacticoida</taxon>
        <taxon>Harpacticidae</taxon>
        <taxon>Tigriopus</taxon>
    </lineage>
</organism>
<dbReference type="Proteomes" id="UP000318571">
    <property type="component" value="Chromosome 12"/>
</dbReference>
<keyword evidence="2" id="KW-1015">Disulfide bond</keyword>
<keyword evidence="6" id="KW-1185">Reference proteome</keyword>
<feature type="chain" id="PRO_5021957515" description="Apple domain-containing protein" evidence="4">
    <location>
        <begin position="20"/>
        <end position="655"/>
    </location>
</feature>
<proteinExistence type="predicted"/>
<evidence type="ECO:0000256" key="4">
    <source>
        <dbReference type="SAM" id="SignalP"/>
    </source>
</evidence>
<dbReference type="EMBL" id="VCGU01000001">
    <property type="protein sequence ID" value="TRY80255.1"/>
    <property type="molecule type" value="Genomic_DNA"/>
</dbReference>
<dbReference type="InterPro" id="IPR052065">
    <property type="entry name" value="Compl_asym_regulator"/>
</dbReference>
<protein>
    <recommendedName>
        <fullName evidence="7">Apple domain-containing protein</fullName>
    </recommendedName>
</protein>